<dbReference type="SMART" id="SM00342">
    <property type="entry name" value="HTH_ARAC"/>
    <property type="match status" value="1"/>
</dbReference>
<evidence type="ECO:0000313" key="5">
    <source>
        <dbReference type="EMBL" id="RKN85244.1"/>
    </source>
</evidence>
<evidence type="ECO:0000256" key="1">
    <source>
        <dbReference type="ARBA" id="ARBA00023015"/>
    </source>
</evidence>
<dbReference type="PANTHER" id="PTHR43280">
    <property type="entry name" value="ARAC-FAMILY TRANSCRIPTIONAL REGULATOR"/>
    <property type="match status" value="1"/>
</dbReference>
<name>A0A3B0CL32_9BACL</name>
<evidence type="ECO:0000259" key="4">
    <source>
        <dbReference type="PROSITE" id="PS01124"/>
    </source>
</evidence>
<dbReference type="InterPro" id="IPR009057">
    <property type="entry name" value="Homeodomain-like_sf"/>
</dbReference>
<dbReference type="GO" id="GO:0003700">
    <property type="term" value="F:DNA-binding transcription factor activity"/>
    <property type="evidence" value="ECO:0007669"/>
    <property type="project" value="InterPro"/>
</dbReference>
<evidence type="ECO:0000313" key="6">
    <source>
        <dbReference type="Proteomes" id="UP000282311"/>
    </source>
</evidence>
<gene>
    <name evidence="5" type="ORF">D7M11_09145</name>
</gene>
<dbReference type="InterPro" id="IPR018060">
    <property type="entry name" value="HTH_AraC"/>
</dbReference>
<sequence length="260" mass="30522">MPDCFSADWSLEIKDHIYWRSKEQFMLDEDTYDYYTLFAVEDGSFRYEIGSHQGEAKFGDLVLCPPGVAFKRKTIQPLSFHYVTFVWVISQPAEVTTFPEGKITIADTARLTSTYRYMRHCINRRDSKHYIKDIWHQHARELGMHKRTEPRQTESTLLNQALCHIHENVYEYLNLGELAAKLDLTPVQLTRQFRSAFGQTPSEYITELRLRRVCRLLEDTSLNLDQIAGQCGYENGYYLSRVFTRKKAVTPSQYRKAHQV</sequence>
<protein>
    <submittedName>
        <fullName evidence="5">AraC family transcriptional regulator</fullName>
    </submittedName>
</protein>
<dbReference type="PANTHER" id="PTHR43280:SF2">
    <property type="entry name" value="HTH-TYPE TRANSCRIPTIONAL REGULATOR EXSA"/>
    <property type="match status" value="1"/>
</dbReference>
<dbReference type="GO" id="GO:0043565">
    <property type="term" value="F:sequence-specific DNA binding"/>
    <property type="evidence" value="ECO:0007669"/>
    <property type="project" value="InterPro"/>
</dbReference>
<dbReference type="PROSITE" id="PS01124">
    <property type="entry name" value="HTH_ARAC_FAMILY_2"/>
    <property type="match status" value="1"/>
</dbReference>
<keyword evidence="6" id="KW-1185">Reference proteome</keyword>
<accession>A0A3B0CL32</accession>
<evidence type="ECO:0000256" key="2">
    <source>
        <dbReference type="ARBA" id="ARBA00023125"/>
    </source>
</evidence>
<reference evidence="5 6" key="1">
    <citation type="journal article" date="2007" name="Int. J. Syst. Evol. Microbiol.">
        <title>Paenibacillus ginsengarvi sp. nov., isolated from soil from ginseng cultivation.</title>
        <authorList>
            <person name="Yoon M.H."/>
            <person name="Ten L.N."/>
            <person name="Im W.T."/>
        </authorList>
    </citation>
    <scope>NUCLEOTIDE SEQUENCE [LARGE SCALE GENOMIC DNA]</scope>
    <source>
        <strain evidence="5 6">KCTC 13059</strain>
    </source>
</reference>
<keyword evidence="1" id="KW-0805">Transcription regulation</keyword>
<dbReference type="OrthoDB" id="2636626at2"/>
<dbReference type="RefSeq" id="WP_120746896.1">
    <property type="nucleotide sequence ID" value="NZ_RBAH01000005.1"/>
</dbReference>
<evidence type="ECO:0000256" key="3">
    <source>
        <dbReference type="ARBA" id="ARBA00023163"/>
    </source>
</evidence>
<dbReference type="Proteomes" id="UP000282311">
    <property type="component" value="Unassembled WGS sequence"/>
</dbReference>
<dbReference type="InterPro" id="IPR037923">
    <property type="entry name" value="HTH-like"/>
</dbReference>
<dbReference type="Gene3D" id="1.10.10.60">
    <property type="entry name" value="Homeodomain-like"/>
    <property type="match status" value="2"/>
</dbReference>
<keyword evidence="3" id="KW-0804">Transcription</keyword>
<proteinExistence type="predicted"/>
<dbReference type="Pfam" id="PF12833">
    <property type="entry name" value="HTH_18"/>
    <property type="match status" value="1"/>
</dbReference>
<dbReference type="AlphaFoldDB" id="A0A3B0CL32"/>
<dbReference type="EMBL" id="RBAH01000005">
    <property type="protein sequence ID" value="RKN85244.1"/>
    <property type="molecule type" value="Genomic_DNA"/>
</dbReference>
<feature type="domain" description="HTH araC/xylS-type" evidence="4">
    <location>
        <begin position="159"/>
        <end position="257"/>
    </location>
</feature>
<dbReference type="SUPFAM" id="SSF46689">
    <property type="entry name" value="Homeodomain-like"/>
    <property type="match status" value="2"/>
</dbReference>
<organism evidence="5 6">
    <name type="scientific">Paenibacillus ginsengarvi</name>
    <dbReference type="NCBI Taxonomy" id="400777"/>
    <lineage>
        <taxon>Bacteria</taxon>
        <taxon>Bacillati</taxon>
        <taxon>Bacillota</taxon>
        <taxon>Bacilli</taxon>
        <taxon>Bacillales</taxon>
        <taxon>Paenibacillaceae</taxon>
        <taxon>Paenibacillus</taxon>
    </lineage>
</organism>
<keyword evidence="2" id="KW-0238">DNA-binding</keyword>
<dbReference type="SUPFAM" id="SSF51215">
    <property type="entry name" value="Regulatory protein AraC"/>
    <property type="match status" value="1"/>
</dbReference>
<comment type="caution">
    <text evidence="5">The sequence shown here is derived from an EMBL/GenBank/DDBJ whole genome shotgun (WGS) entry which is preliminary data.</text>
</comment>